<keyword evidence="2" id="KW-1185">Reference proteome</keyword>
<sequence>MTLINVLLIMMLLFHAQKGMTLVTTWKRLRIVFEIAIDEAKYVR</sequence>
<accession>A0AAP9SZI6</accession>
<proteinExistence type="predicted"/>
<organism evidence="1 2">
    <name type="scientific">Vreelandella titanicae</name>
    <dbReference type="NCBI Taxonomy" id="664683"/>
    <lineage>
        <taxon>Bacteria</taxon>
        <taxon>Pseudomonadati</taxon>
        <taxon>Pseudomonadota</taxon>
        <taxon>Gammaproteobacteria</taxon>
        <taxon>Oceanospirillales</taxon>
        <taxon>Halomonadaceae</taxon>
        <taxon>Vreelandella</taxon>
    </lineage>
</organism>
<evidence type="ECO:0000313" key="1">
    <source>
        <dbReference type="EMBL" id="QKS23300.1"/>
    </source>
</evidence>
<protein>
    <submittedName>
        <fullName evidence="1">Uncharacterized protein</fullName>
    </submittedName>
</protein>
<evidence type="ECO:0000313" key="2">
    <source>
        <dbReference type="Proteomes" id="UP000509761"/>
    </source>
</evidence>
<gene>
    <name evidence="1" type="ORF">FX987_01054</name>
</gene>
<name>A0AAP9SZI6_9GAMM</name>
<dbReference type="EMBL" id="CP054580">
    <property type="protein sequence ID" value="QKS23300.1"/>
    <property type="molecule type" value="Genomic_DNA"/>
</dbReference>
<dbReference type="Proteomes" id="UP000509761">
    <property type="component" value="Chromosome"/>
</dbReference>
<dbReference type="AlphaFoldDB" id="A0AAP9SZI6"/>
<reference evidence="1 2" key="1">
    <citation type="submission" date="2019-12" db="EMBL/GenBank/DDBJ databases">
        <title>Genome sequencing and assembly of endphytes of Porphyra tenera.</title>
        <authorList>
            <person name="Park J.M."/>
            <person name="Shin R."/>
            <person name="Jo S.H."/>
        </authorList>
    </citation>
    <scope>NUCLEOTIDE SEQUENCE [LARGE SCALE GENOMIC DNA]</scope>
    <source>
        <strain evidence="1 2">GPM3</strain>
    </source>
</reference>